<dbReference type="Gene3D" id="3.40.1490.10">
    <property type="entry name" value="Bit1"/>
    <property type="match status" value="1"/>
</dbReference>
<keyword evidence="3" id="KW-1185">Reference proteome</keyword>
<dbReference type="Proteomes" id="UP001500177">
    <property type="component" value="Unassembled WGS sequence"/>
</dbReference>
<comment type="caution">
    <text evidence="2">The sequence shown here is derived from an EMBL/GenBank/DDBJ whole genome shotgun (WGS) entry which is preliminary data.</text>
</comment>
<dbReference type="RefSeq" id="WP_342589779.1">
    <property type="nucleotide sequence ID" value="NZ_BAAALX010000009.1"/>
</dbReference>
<organism evidence="2 3">
    <name type="scientific">Brevibacterium permense</name>
    <dbReference type="NCBI Taxonomy" id="234834"/>
    <lineage>
        <taxon>Bacteria</taxon>
        <taxon>Bacillati</taxon>
        <taxon>Actinomycetota</taxon>
        <taxon>Actinomycetes</taxon>
        <taxon>Micrococcales</taxon>
        <taxon>Brevibacteriaceae</taxon>
        <taxon>Brevibacterium</taxon>
    </lineage>
</organism>
<evidence type="ECO:0000313" key="3">
    <source>
        <dbReference type="Proteomes" id="UP001500177"/>
    </source>
</evidence>
<evidence type="ECO:0000256" key="1">
    <source>
        <dbReference type="SAM" id="MobiDB-lite"/>
    </source>
</evidence>
<reference evidence="3" key="1">
    <citation type="journal article" date="2019" name="Int. J. Syst. Evol. Microbiol.">
        <title>The Global Catalogue of Microorganisms (GCM) 10K type strain sequencing project: providing services to taxonomists for standard genome sequencing and annotation.</title>
        <authorList>
            <consortium name="The Broad Institute Genomics Platform"/>
            <consortium name="The Broad Institute Genome Sequencing Center for Infectious Disease"/>
            <person name="Wu L."/>
            <person name="Ma J."/>
        </authorList>
    </citation>
    <scope>NUCLEOTIDE SEQUENCE [LARGE SCALE GENOMIC DNA]</scope>
    <source>
        <strain evidence="3">JCM 13318</strain>
    </source>
</reference>
<evidence type="ECO:0000313" key="2">
    <source>
        <dbReference type="EMBL" id="GAA1515392.1"/>
    </source>
</evidence>
<accession>A0ABP4L3N7</accession>
<feature type="region of interest" description="Disordered" evidence="1">
    <location>
        <begin position="1"/>
        <end position="29"/>
    </location>
</feature>
<name>A0ABP4L3N7_9MICO</name>
<dbReference type="SUPFAM" id="SSF102462">
    <property type="entry name" value="Peptidyl-tRNA hydrolase II"/>
    <property type="match status" value="1"/>
</dbReference>
<sequence>MTDSDETGGTQPNETSTGEVPNNVASPEKLRTDHMRRHETDHDIPWSLPIVVRRSKTAIARHIDVLEATARAVVTFLDDPRSRPGGEWNGAVEYWRDGAIRKVVRRGDGKKLEDARALGCVSVTFGGTDDFAPAEALVFEPGPVEPLPPELKKLQVGGTEFPDEGESSIPAAEAVVTIELSPELTLTTGKAAAQCGHAAQLAFEQMPDEVRDRWRESGFSLRVQTATKDAWAANDQQISVVDAGFTEVDGPTETVRARW</sequence>
<dbReference type="EMBL" id="BAAALX010000009">
    <property type="protein sequence ID" value="GAA1515392.1"/>
    <property type="molecule type" value="Genomic_DNA"/>
</dbReference>
<dbReference type="GO" id="GO:0016787">
    <property type="term" value="F:hydrolase activity"/>
    <property type="evidence" value="ECO:0007669"/>
    <property type="project" value="UniProtKB-KW"/>
</dbReference>
<gene>
    <name evidence="2" type="ORF">GCM10009690_18020</name>
</gene>
<protein>
    <submittedName>
        <fullName evidence="2">Peptidyl-tRNA hydrolase</fullName>
    </submittedName>
</protein>
<dbReference type="InterPro" id="IPR023476">
    <property type="entry name" value="Pep_tRNA_hydro_II_dom_sf"/>
</dbReference>
<feature type="compositionally biased region" description="Polar residues" evidence="1">
    <location>
        <begin position="7"/>
        <end position="25"/>
    </location>
</feature>
<keyword evidence="2" id="KW-0378">Hydrolase</keyword>
<proteinExistence type="predicted"/>